<dbReference type="AlphaFoldDB" id="A0AAQ3WXP5"/>
<proteinExistence type="predicted"/>
<reference evidence="1 2" key="1">
    <citation type="submission" date="2024-02" db="EMBL/GenBank/DDBJ databases">
        <title>High-quality chromosome-scale genome assembly of Pensacola bahiagrass (Paspalum notatum Flugge var. saurae).</title>
        <authorList>
            <person name="Vega J.M."/>
            <person name="Podio M."/>
            <person name="Orjuela J."/>
            <person name="Siena L.A."/>
            <person name="Pessino S.C."/>
            <person name="Combes M.C."/>
            <person name="Mariac C."/>
            <person name="Albertini E."/>
            <person name="Pupilli F."/>
            <person name="Ortiz J.P.A."/>
            <person name="Leblanc O."/>
        </authorList>
    </citation>
    <scope>NUCLEOTIDE SEQUENCE [LARGE SCALE GENOMIC DNA]</scope>
    <source>
        <strain evidence="1">R1</strain>
        <tissue evidence="1">Leaf</tissue>
    </source>
</reference>
<evidence type="ECO:0000313" key="2">
    <source>
        <dbReference type="Proteomes" id="UP001341281"/>
    </source>
</evidence>
<accession>A0AAQ3WXP5</accession>
<name>A0AAQ3WXP5_PASNO</name>
<dbReference type="EMBL" id="CP144749">
    <property type="protein sequence ID" value="WVZ77695.1"/>
    <property type="molecule type" value="Genomic_DNA"/>
</dbReference>
<organism evidence="1 2">
    <name type="scientific">Paspalum notatum var. saurae</name>
    <dbReference type="NCBI Taxonomy" id="547442"/>
    <lineage>
        <taxon>Eukaryota</taxon>
        <taxon>Viridiplantae</taxon>
        <taxon>Streptophyta</taxon>
        <taxon>Embryophyta</taxon>
        <taxon>Tracheophyta</taxon>
        <taxon>Spermatophyta</taxon>
        <taxon>Magnoliopsida</taxon>
        <taxon>Liliopsida</taxon>
        <taxon>Poales</taxon>
        <taxon>Poaceae</taxon>
        <taxon>PACMAD clade</taxon>
        <taxon>Panicoideae</taxon>
        <taxon>Andropogonodae</taxon>
        <taxon>Paspaleae</taxon>
        <taxon>Paspalinae</taxon>
        <taxon>Paspalum</taxon>
    </lineage>
</organism>
<keyword evidence="2" id="KW-1185">Reference proteome</keyword>
<evidence type="ECO:0000313" key="1">
    <source>
        <dbReference type="EMBL" id="WVZ77695.1"/>
    </source>
</evidence>
<dbReference type="Proteomes" id="UP001341281">
    <property type="component" value="Chromosome 05"/>
</dbReference>
<protein>
    <submittedName>
        <fullName evidence="1">Uncharacterized protein</fullName>
    </submittedName>
</protein>
<gene>
    <name evidence="1" type="ORF">U9M48_025534</name>
</gene>
<sequence length="66" mass="7716">MALVIIIANFWFRCKRILNHDAHCKDASYGFAGSWSDRGKAILMVVMIFRRLKAFNMKGGRAWRLR</sequence>